<dbReference type="Proteomes" id="UP001652445">
    <property type="component" value="Unassembled WGS sequence"/>
</dbReference>
<reference evidence="10 11" key="1">
    <citation type="submission" date="2022-09" db="EMBL/GenBank/DDBJ databases">
        <authorList>
            <person name="Han X.L."/>
            <person name="Wang Q."/>
            <person name="Lu T."/>
        </authorList>
    </citation>
    <scope>NUCLEOTIDE SEQUENCE [LARGE SCALE GENOMIC DNA]</scope>
    <source>
        <strain evidence="10 11">WQ 127069</strain>
    </source>
</reference>
<evidence type="ECO:0000313" key="10">
    <source>
        <dbReference type="EMBL" id="MCU6793904.1"/>
    </source>
</evidence>
<dbReference type="InterPro" id="IPR037923">
    <property type="entry name" value="HTH-like"/>
</dbReference>
<evidence type="ECO:0000256" key="5">
    <source>
        <dbReference type="ARBA" id="ARBA00023015"/>
    </source>
</evidence>
<dbReference type="InterPro" id="IPR020449">
    <property type="entry name" value="Tscrpt_reg_AraC-type_HTH"/>
</dbReference>
<dbReference type="SUPFAM" id="SSF53807">
    <property type="entry name" value="Helical backbone' metal receptor"/>
    <property type="match status" value="1"/>
</dbReference>
<dbReference type="InterPro" id="IPR051313">
    <property type="entry name" value="Bact_iron-sidero_bind"/>
</dbReference>
<keyword evidence="4" id="KW-0732">Signal</keyword>
<evidence type="ECO:0000256" key="2">
    <source>
        <dbReference type="ARBA" id="ARBA00008814"/>
    </source>
</evidence>
<keyword evidence="6" id="KW-0238">DNA-binding</keyword>
<name>A0ABT2UGZ1_9BACL</name>
<dbReference type="Pfam" id="PF12833">
    <property type="entry name" value="HTH_18"/>
    <property type="match status" value="1"/>
</dbReference>
<dbReference type="PROSITE" id="PS01124">
    <property type="entry name" value="HTH_ARAC_FAMILY_2"/>
    <property type="match status" value="1"/>
</dbReference>
<keyword evidence="7" id="KW-0804">Transcription</keyword>
<evidence type="ECO:0000256" key="1">
    <source>
        <dbReference type="ARBA" id="ARBA00004196"/>
    </source>
</evidence>
<dbReference type="SMART" id="SM00342">
    <property type="entry name" value="HTH_ARAC"/>
    <property type="match status" value="1"/>
</dbReference>
<comment type="caution">
    <text evidence="10">The sequence shown here is derived from an EMBL/GenBank/DDBJ whole genome shotgun (WGS) entry which is preliminary data.</text>
</comment>
<comment type="subcellular location">
    <subcellularLocation>
        <location evidence="1">Cell envelope</location>
    </subcellularLocation>
</comment>
<dbReference type="PANTHER" id="PTHR30532:SF29">
    <property type="entry name" value="FE(3+) DICITRATE-BINDING PERIPLASMIC PROTEIN"/>
    <property type="match status" value="1"/>
</dbReference>
<evidence type="ECO:0000259" key="8">
    <source>
        <dbReference type="PROSITE" id="PS01124"/>
    </source>
</evidence>
<dbReference type="Gene3D" id="3.40.50.1980">
    <property type="entry name" value="Nitrogenase molybdenum iron protein domain"/>
    <property type="match status" value="2"/>
</dbReference>
<dbReference type="PRINTS" id="PR00032">
    <property type="entry name" value="HTHARAC"/>
</dbReference>
<dbReference type="SUPFAM" id="SSF46689">
    <property type="entry name" value="Homeodomain-like"/>
    <property type="match status" value="2"/>
</dbReference>
<dbReference type="RefSeq" id="WP_262685136.1">
    <property type="nucleotide sequence ID" value="NZ_JAOQIO010000069.1"/>
</dbReference>
<keyword evidence="3" id="KW-0813">Transport</keyword>
<keyword evidence="11" id="KW-1185">Reference proteome</keyword>
<proteinExistence type="inferred from homology"/>
<dbReference type="InterPro" id="IPR018060">
    <property type="entry name" value="HTH_AraC"/>
</dbReference>
<evidence type="ECO:0000256" key="7">
    <source>
        <dbReference type="ARBA" id="ARBA00023163"/>
    </source>
</evidence>
<feature type="domain" description="HTH araC/xylS-type" evidence="8">
    <location>
        <begin position="178"/>
        <end position="276"/>
    </location>
</feature>
<dbReference type="Pfam" id="PF01497">
    <property type="entry name" value="Peripla_BP_2"/>
    <property type="match status" value="1"/>
</dbReference>
<dbReference type="EMBL" id="JAOQIO010000069">
    <property type="protein sequence ID" value="MCU6793904.1"/>
    <property type="molecule type" value="Genomic_DNA"/>
</dbReference>
<feature type="domain" description="Fe/B12 periplasmic-binding" evidence="9">
    <location>
        <begin position="280"/>
        <end position="536"/>
    </location>
</feature>
<dbReference type="Pfam" id="PF02311">
    <property type="entry name" value="AraC_binding"/>
    <property type="match status" value="1"/>
</dbReference>
<gene>
    <name evidence="10" type="ORF">OB236_17515</name>
</gene>
<dbReference type="SUPFAM" id="SSF51215">
    <property type="entry name" value="Regulatory protein AraC"/>
    <property type="match status" value="1"/>
</dbReference>
<evidence type="ECO:0000256" key="3">
    <source>
        <dbReference type="ARBA" id="ARBA00022448"/>
    </source>
</evidence>
<accession>A0ABT2UGZ1</accession>
<evidence type="ECO:0000256" key="6">
    <source>
        <dbReference type="ARBA" id="ARBA00023125"/>
    </source>
</evidence>
<evidence type="ECO:0000313" key="11">
    <source>
        <dbReference type="Proteomes" id="UP001652445"/>
    </source>
</evidence>
<dbReference type="PROSITE" id="PS50983">
    <property type="entry name" value="FE_B12_PBP"/>
    <property type="match status" value="1"/>
</dbReference>
<dbReference type="PANTHER" id="PTHR30532">
    <property type="entry name" value="IRON III DICITRATE-BINDING PERIPLASMIC PROTEIN"/>
    <property type="match status" value="1"/>
</dbReference>
<keyword evidence="5" id="KW-0805">Transcription regulation</keyword>
<dbReference type="InterPro" id="IPR009057">
    <property type="entry name" value="Homeodomain-like_sf"/>
</dbReference>
<protein>
    <submittedName>
        <fullName evidence="10">AraC family transcriptional regulator</fullName>
    </submittedName>
</protein>
<evidence type="ECO:0000256" key="4">
    <source>
        <dbReference type="ARBA" id="ARBA00022729"/>
    </source>
</evidence>
<dbReference type="Gene3D" id="1.10.10.60">
    <property type="entry name" value="Homeodomain-like"/>
    <property type="match status" value="2"/>
</dbReference>
<dbReference type="InterPro" id="IPR003313">
    <property type="entry name" value="AraC-bd"/>
</dbReference>
<evidence type="ECO:0000259" key="9">
    <source>
        <dbReference type="PROSITE" id="PS50983"/>
    </source>
</evidence>
<comment type="similarity">
    <text evidence="2">Belongs to the bacterial solute-binding protein 8 family.</text>
</comment>
<organism evidence="10 11">
    <name type="scientific">Paenibacillus baimaensis</name>
    <dbReference type="NCBI Taxonomy" id="2982185"/>
    <lineage>
        <taxon>Bacteria</taxon>
        <taxon>Bacillati</taxon>
        <taxon>Bacillota</taxon>
        <taxon>Bacilli</taxon>
        <taxon>Bacillales</taxon>
        <taxon>Paenibacillaceae</taxon>
        <taxon>Paenibacillus</taxon>
    </lineage>
</organism>
<sequence length="536" mass="61250">MIVPNDIFSQLNELVVRVSDVDHIRRSEPWSLQSEILSSYQVVFIHRGSAIFNMDGISTRVGPGHLLFLAKGQKVQAASDSADPLAIYRIRFSYQSPIRKTEKGNLYREDGTTFPLEGEFYIHSQPQLLHLCEQLHHSMSELEQGRRHYRQTCLIQELLYLAASEIETGEEQQLTAVERTVEYLNHNYMLPIQLDALSRLAGFSSSYYSRLFKKLKGISPTAYMTMLRMKRAKELLIISQSSLTEISKHLGYNDESYFSRVFKKETGYSPAYYVKLHRQKIVIMKGTFNGDLVALGVIPYASVRVGSKGGPSFEGKLDHVPRISADGKACKDALIQLQPDMIVCDSQWAKYNKDAFQIAPTAVIPYWDIPWRERLNQIAELVGKRKEAKEWLQNYDSQAALASRTLKSLIGESTVIILRIVCGKLRIYGVERNIGSVLYQDLKLNAPAEVKQIKWRRTITLELLSELNADYMLLMVSSHKADQKLLRKLRASQAWNNLSAVRREQCLEIELYPWIDYSAMSHKMMIDAAIGLFVKP</sequence>
<dbReference type="InterPro" id="IPR002491">
    <property type="entry name" value="ABC_transptr_periplasmic_BD"/>
</dbReference>